<feature type="domain" description="Histidine kinase" evidence="10">
    <location>
        <begin position="839"/>
        <end position="1052"/>
    </location>
</feature>
<comment type="caution">
    <text evidence="12">The sequence shown here is derived from an EMBL/GenBank/DDBJ whole genome shotgun (WGS) entry which is preliminary data.</text>
</comment>
<dbReference type="InterPro" id="IPR011110">
    <property type="entry name" value="Reg_prop"/>
</dbReference>
<dbReference type="InterPro" id="IPR009057">
    <property type="entry name" value="Homeodomain-like_sf"/>
</dbReference>
<organism evidence="12 13">
    <name type="scientific">Sphingobacterium suaedae</name>
    <dbReference type="NCBI Taxonomy" id="1686402"/>
    <lineage>
        <taxon>Bacteria</taxon>
        <taxon>Pseudomonadati</taxon>
        <taxon>Bacteroidota</taxon>
        <taxon>Sphingobacteriia</taxon>
        <taxon>Sphingobacteriales</taxon>
        <taxon>Sphingobacteriaceae</taxon>
        <taxon>Sphingobacterium</taxon>
    </lineage>
</organism>
<dbReference type="InterPro" id="IPR013783">
    <property type="entry name" value="Ig-like_fold"/>
</dbReference>
<dbReference type="Pfam" id="PF12833">
    <property type="entry name" value="HTH_18"/>
    <property type="match status" value="1"/>
</dbReference>
<dbReference type="InterPro" id="IPR015943">
    <property type="entry name" value="WD40/YVTN_repeat-like_dom_sf"/>
</dbReference>
<dbReference type="InterPro" id="IPR018060">
    <property type="entry name" value="HTH_AraC"/>
</dbReference>
<dbReference type="InterPro" id="IPR003594">
    <property type="entry name" value="HATPase_dom"/>
</dbReference>
<keyword evidence="3 7" id="KW-0597">Phosphoprotein</keyword>
<dbReference type="Gene3D" id="2.60.40.10">
    <property type="entry name" value="Immunoglobulins"/>
    <property type="match status" value="1"/>
</dbReference>
<protein>
    <recommendedName>
        <fullName evidence="2">histidine kinase</fullName>
        <ecNumber evidence="2">2.7.13.3</ecNumber>
    </recommendedName>
</protein>
<sequence length="1332" mass="152315">MINRKRNFIALLLFFSFLLISGGSTIAQHTYIFNRLNVKDGLSQSSVLDIAKDGQGLMWFATRYGLNRYDGVRFKVYENNPSDTNSINHHYINRVFTDAAGQLWIGTQKGLDAYDQTLGRFQHFKFYKQDTALVSVSVLKIIEDRSGNLWLGTNKGLFIKRHGATICRSVNGLPKRLQDEAIIEIFEDSERHLWISTTKGLHRLHFDGKRLIETVAPKDLNRVRGTIRSIVEDPNSNIWLGSETDGLFRLHIPSQHVEHYTYNRSKKGLIHYSIRKLLIGRNKRLLIGTQDGISVFHPELGTFDNYQNDTQDPHSLSQNSVYSLYEDEQESLWVGTYFGGINLAYGVETRFHTLTTNSSPTSIPHNVIRPILEDSKRTLWFGTEAGGVFSLDSTFRHMRTFPNPTRGFVGSRSNFVKILYLDRRERLWVGSSGGGLYLLDKNTGQYQAASLGVDTLQIRNSNILALYQDRKDRYWVCGEGYNKVLSFSETRGTDRTPAVIARALANQAVVQLTEGSDGSLWILTTTTLFNYQIDTGVLRRYLQTDQQPLHAFNCMYEDEDGLIWIGVDYEGLVVVDPKKNSVIRRYTMADGLSSENVVGIVADRDNNLWITTTNGLSKLKKDRRTIQNYSHLDGIANDEFNYNSAYLTQDGKIILGSLGGLTWFFPKEIEINRRKPTVRYTGLLLFGWESLDVRSKRRILVKDITQTPHLIFDDDQNIFTIQFTLDNFIKSAQNRFMYRLEGRQPDWTVLDKPEVSFSNLSPGHYTLVVKGANSDGIWSDESRIAFTVRPPFYLTWWAMLTYALLLALFLFFVLRYFYLRQILEKEEEMHQSKLNFFSMISHEIRSHLALIIVPIENAQEKAKDEFISKQLQNAASNSERLLRLTSELIDFRKAETSNFVLHRKQADIVSFVEEILLAFREVYTQQGFIFTHEAEHPSITTVFDPLQLEKVVFNLLSNAVKHALPNSPIRMHSRLANANISISLSNYGKEIPHDYLVKIFDRYFQVDRLDRKLGYGVGLALSKQIMILHGGDITAQSDQGLTTFTLTLPYIYTAESQLPISTIAHSDGSQMSAQDDMLYLDDEEYQPTILILEDNTELMALMEELLSPHYELLKASNGETGVQIAKRQLPDLIISDVMMPLKNGIEVCQELKAHVTSSHIPIILLTAMSAEQDRVAGLRNHADVYLTKPFNKKILLLHIRNVLRATRIQQEKYRQQYILEPTQKIVDSTDERFLTKVIAIVEEGIESSQYSVDYIAQGVGMSSSVLYKKIKSLTGLTVNDFSKSIRLKKAARLLKETSYSVTEVATYVGFMDSKYFTREFKKQFGIPPSQYQ</sequence>
<dbReference type="PANTHER" id="PTHR43547:SF2">
    <property type="entry name" value="HYBRID SIGNAL TRANSDUCTION HISTIDINE KINASE C"/>
    <property type="match status" value="1"/>
</dbReference>
<reference evidence="13" key="1">
    <citation type="journal article" date="2019" name="Int. J. Syst. Evol. Microbiol.">
        <title>The Global Catalogue of Microorganisms (GCM) 10K type strain sequencing project: providing services to taxonomists for standard genome sequencing and annotation.</title>
        <authorList>
            <consortium name="The Broad Institute Genomics Platform"/>
            <consortium name="The Broad Institute Genome Sequencing Center for Infectious Disease"/>
            <person name="Wu L."/>
            <person name="Ma J."/>
        </authorList>
    </citation>
    <scope>NUCLEOTIDE SEQUENCE [LARGE SCALE GENOMIC DNA]</scope>
    <source>
        <strain evidence="13">KCTC 42662</strain>
    </source>
</reference>
<dbReference type="SUPFAM" id="SSF46689">
    <property type="entry name" value="Homeodomain-like"/>
    <property type="match status" value="1"/>
</dbReference>
<dbReference type="Gene3D" id="1.10.10.60">
    <property type="entry name" value="Homeodomain-like"/>
    <property type="match status" value="2"/>
</dbReference>
<keyword evidence="13" id="KW-1185">Reference proteome</keyword>
<evidence type="ECO:0000256" key="6">
    <source>
        <dbReference type="ARBA" id="ARBA00023163"/>
    </source>
</evidence>
<dbReference type="InterPro" id="IPR036890">
    <property type="entry name" value="HATPase_C_sf"/>
</dbReference>
<dbReference type="InterPro" id="IPR003661">
    <property type="entry name" value="HisK_dim/P_dom"/>
</dbReference>
<evidence type="ECO:0000256" key="7">
    <source>
        <dbReference type="PROSITE-ProRule" id="PRU00169"/>
    </source>
</evidence>
<dbReference type="RefSeq" id="WP_380905862.1">
    <property type="nucleotide sequence ID" value="NZ_JBHUEG010000012.1"/>
</dbReference>
<dbReference type="Gene3D" id="2.130.10.10">
    <property type="entry name" value="YVTN repeat-like/Quinoprotein amine dehydrogenase"/>
    <property type="match status" value="2"/>
</dbReference>
<dbReference type="PROSITE" id="PS50109">
    <property type="entry name" value="HIS_KIN"/>
    <property type="match status" value="1"/>
</dbReference>
<evidence type="ECO:0000313" key="12">
    <source>
        <dbReference type="EMBL" id="MFD2549545.1"/>
    </source>
</evidence>
<dbReference type="SUPFAM" id="SSF47384">
    <property type="entry name" value="Homodimeric domain of signal transducing histidine kinase"/>
    <property type="match status" value="1"/>
</dbReference>
<dbReference type="InterPro" id="IPR020449">
    <property type="entry name" value="Tscrpt_reg_AraC-type_HTH"/>
</dbReference>
<dbReference type="SUPFAM" id="SSF63829">
    <property type="entry name" value="Calcium-dependent phosphotriesterase"/>
    <property type="match status" value="3"/>
</dbReference>
<evidence type="ECO:0000256" key="1">
    <source>
        <dbReference type="ARBA" id="ARBA00000085"/>
    </source>
</evidence>
<evidence type="ECO:0000259" key="10">
    <source>
        <dbReference type="PROSITE" id="PS50109"/>
    </source>
</evidence>
<evidence type="ECO:0000313" key="13">
    <source>
        <dbReference type="Proteomes" id="UP001597545"/>
    </source>
</evidence>
<dbReference type="CDD" id="cd00082">
    <property type="entry name" value="HisKA"/>
    <property type="match status" value="1"/>
</dbReference>
<keyword evidence="4" id="KW-0805">Transcription regulation</keyword>
<evidence type="ECO:0000259" key="11">
    <source>
        <dbReference type="PROSITE" id="PS50110"/>
    </source>
</evidence>
<dbReference type="EMBL" id="JBHULR010000015">
    <property type="protein sequence ID" value="MFD2549545.1"/>
    <property type="molecule type" value="Genomic_DNA"/>
</dbReference>
<dbReference type="SUPFAM" id="SSF52172">
    <property type="entry name" value="CheY-like"/>
    <property type="match status" value="1"/>
</dbReference>
<feature type="transmembrane region" description="Helical" evidence="8">
    <location>
        <begin position="796"/>
        <end position="818"/>
    </location>
</feature>
<evidence type="ECO:0000259" key="9">
    <source>
        <dbReference type="PROSITE" id="PS01124"/>
    </source>
</evidence>
<keyword evidence="6" id="KW-0804">Transcription</keyword>
<feature type="domain" description="Response regulatory" evidence="11">
    <location>
        <begin position="1088"/>
        <end position="1203"/>
    </location>
</feature>
<proteinExistence type="predicted"/>
<dbReference type="Proteomes" id="UP001597545">
    <property type="component" value="Unassembled WGS sequence"/>
</dbReference>
<gene>
    <name evidence="12" type="ORF">ACFSR5_17985</name>
</gene>
<dbReference type="Pfam" id="PF00072">
    <property type="entry name" value="Response_reg"/>
    <property type="match status" value="1"/>
</dbReference>
<dbReference type="InterPro" id="IPR001789">
    <property type="entry name" value="Sig_transdc_resp-reg_receiver"/>
</dbReference>
<dbReference type="InterPro" id="IPR005467">
    <property type="entry name" value="His_kinase_dom"/>
</dbReference>
<dbReference type="Pfam" id="PF02518">
    <property type="entry name" value="HATPase_c"/>
    <property type="match status" value="1"/>
</dbReference>
<dbReference type="EC" id="2.7.13.3" evidence="2"/>
<keyword evidence="5" id="KW-0238">DNA-binding</keyword>
<dbReference type="PANTHER" id="PTHR43547">
    <property type="entry name" value="TWO-COMPONENT HISTIDINE KINASE"/>
    <property type="match status" value="1"/>
</dbReference>
<dbReference type="Pfam" id="PF07495">
    <property type="entry name" value="Y_Y_Y"/>
    <property type="match status" value="1"/>
</dbReference>
<evidence type="ECO:0000256" key="8">
    <source>
        <dbReference type="SAM" id="Phobius"/>
    </source>
</evidence>
<dbReference type="PROSITE" id="PS01124">
    <property type="entry name" value="HTH_ARAC_FAMILY_2"/>
    <property type="match status" value="1"/>
</dbReference>
<dbReference type="PROSITE" id="PS00041">
    <property type="entry name" value="HTH_ARAC_FAMILY_1"/>
    <property type="match status" value="1"/>
</dbReference>
<dbReference type="InterPro" id="IPR018062">
    <property type="entry name" value="HTH_AraC-typ_CS"/>
</dbReference>
<evidence type="ECO:0000256" key="2">
    <source>
        <dbReference type="ARBA" id="ARBA00012438"/>
    </source>
</evidence>
<dbReference type="SMART" id="SM00342">
    <property type="entry name" value="HTH_ARAC"/>
    <property type="match status" value="1"/>
</dbReference>
<dbReference type="Gene3D" id="3.30.565.10">
    <property type="entry name" value="Histidine kinase-like ATPase, C-terminal domain"/>
    <property type="match status" value="1"/>
</dbReference>
<dbReference type="Pfam" id="PF07494">
    <property type="entry name" value="Reg_prop"/>
    <property type="match status" value="3"/>
</dbReference>
<dbReference type="SMART" id="SM00388">
    <property type="entry name" value="HisKA"/>
    <property type="match status" value="1"/>
</dbReference>
<keyword evidence="8" id="KW-0472">Membrane</keyword>
<keyword evidence="8" id="KW-1133">Transmembrane helix</keyword>
<feature type="domain" description="HTH araC/xylS-type" evidence="9">
    <location>
        <begin position="1235"/>
        <end position="1332"/>
    </location>
</feature>
<dbReference type="PROSITE" id="PS50110">
    <property type="entry name" value="RESPONSE_REGULATORY"/>
    <property type="match status" value="1"/>
</dbReference>
<dbReference type="Pfam" id="PF00512">
    <property type="entry name" value="HisKA"/>
    <property type="match status" value="1"/>
</dbReference>
<dbReference type="Gene3D" id="3.40.50.2300">
    <property type="match status" value="1"/>
</dbReference>
<feature type="modified residue" description="4-aspartylphosphate" evidence="7">
    <location>
        <position position="1136"/>
    </location>
</feature>
<evidence type="ECO:0000256" key="5">
    <source>
        <dbReference type="ARBA" id="ARBA00023125"/>
    </source>
</evidence>
<dbReference type="SMART" id="SM00387">
    <property type="entry name" value="HATPase_c"/>
    <property type="match status" value="1"/>
</dbReference>
<dbReference type="SUPFAM" id="SSF55874">
    <property type="entry name" value="ATPase domain of HSP90 chaperone/DNA topoisomerase II/histidine kinase"/>
    <property type="match status" value="1"/>
</dbReference>
<keyword evidence="8" id="KW-0812">Transmembrane</keyword>
<dbReference type="InterPro" id="IPR036097">
    <property type="entry name" value="HisK_dim/P_sf"/>
</dbReference>
<dbReference type="SMART" id="SM00448">
    <property type="entry name" value="REC"/>
    <property type="match status" value="1"/>
</dbReference>
<dbReference type="InterPro" id="IPR011006">
    <property type="entry name" value="CheY-like_superfamily"/>
</dbReference>
<evidence type="ECO:0000256" key="3">
    <source>
        <dbReference type="ARBA" id="ARBA00022553"/>
    </source>
</evidence>
<dbReference type="PRINTS" id="PR00032">
    <property type="entry name" value="HTHARAC"/>
</dbReference>
<comment type="catalytic activity">
    <reaction evidence="1">
        <text>ATP + protein L-histidine = ADP + protein N-phospho-L-histidine.</text>
        <dbReference type="EC" id="2.7.13.3"/>
    </reaction>
</comment>
<dbReference type="InterPro" id="IPR011123">
    <property type="entry name" value="Y_Y_Y"/>
</dbReference>
<accession>A0ABW5KNT2</accession>
<name>A0ABW5KNT2_9SPHI</name>
<evidence type="ECO:0000256" key="4">
    <source>
        <dbReference type="ARBA" id="ARBA00023015"/>
    </source>
</evidence>
<dbReference type="Gene3D" id="1.10.287.130">
    <property type="match status" value="1"/>
</dbReference>